<protein>
    <submittedName>
        <fullName evidence="1">Uncharacterized protein</fullName>
    </submittedName>
</protein>
<comment type="caution">
    <text evidence="1">The sequence shown here is derived from an EMBL/GenBank/DDBJ whole genome shotgun (WGS) entry which is preliminary data.</text>
</comment>
<dbReference type="EMBL" id="PDCK01000042">
    <property type="protein sequence ID" value="PRQ41310.1"/>
    <property type="molecule type" value="Genomic_DNA"/>
</dbReference>
<proteinExistence type="predicted"/>
<dbReference type="AlphaFoldDB" id="A0A2P6R4E3"/>
<gene>
    <name evidence="1" type="ORF">RchiOBHm_Chr4g0445511</name>
</gene>
<evidence type="ECO:0000313" key="1">
    <source>
        <dbReference type="EMBL" id="PRQ41310.1"/>
    </source>
</evidence>
<evidence type="ECO:0000313" key="2">
    <source>
        <dbReference type="Proteomes" id="UP000238479"/>
    </source>
</evidence>
<sequence length="69" mass="7271">MATTVVCNSSVPGPPPPRAVATAIHGGASAMVAHRWIPKRGQVLRKVLKTVFSCVCIKKEASSVYPVVN</sequence>
<dbReference type="Proteomes" id="UP000238479">
    <property type="component" value="Chromosome 4"/>
</dbReference>
<accession>A0A2P6R4E3</accession>
<name>A0A2P6R4E3_ROSCH</name>
<organism evidence="1 2">
    <name type="scientific">Rosa chinensis</name>
    <name type="common">China rose</name>
    <dbReference type="NCBI Taxonomy" id="74649"/>
    <lineage>
        <taxon>Eukaryota</taxon>
        <taxon>Viridiplantae</taxon>
        <taxon>Streptophyta</taxon>
        <taxon>Embryophyta</taxon>
        <taxon>Tracheophyta</taxon>
        <taxon>Spermatophyta</taxon>
        <taxon>Magnoliopsida</taxon>
        <taxon>eudicotyledons</taxon>
        <taxon>Gunneridae</taxon>
        <taxon>Pentapetalae</taxon>
        <taxon>rosids</taxon>
        <taxon>fabids</taxon>
        <taxon>Rosales</taxon>
        <taxon>Rosaceae</taxon>
        <taxon>Rosoideae</taxon>
        <taxon>Rosoideae incertae sedis</taxon>
        <taxon>Rosa</taxon>
    </lineage>
</organism>
<reference evidence="1 2" key="1">
    <citation type="journal article" date="2018" name="Nat. Genet.">
        <title>The Rosa genome provides new insights in the design of modern roses.</title>
        <authorList>
            <person name="Bendahmane M."/>
        </authorList>
    </citation>
    <scope>NUCLEOTIDE SEQUENCE [LARGE SCALE GENOMIC DNA]</scope>
    <source>
        <strain evidence="2">cv. Old Blush</strain>
    </source>
</reference>
<dbReference type="Gramene" id="PRQ41310">
    <property type="protein sequence ID" value="PRQ41310"/>
    <property type="gene ID" value="RchiOBHm_Chr4g0445511"/>
</dbReference>
<keyword evidence="2" id="KW-1185">Reference proteome</keyword>